<sequence length="643" mass="71755">MPSDVAHRLLAKYESQIGDRCAIPGTRFGRDMPSSVMRQLNIKFYADIKRQRQQHGRRIRVLVALGELRYLIRECGASGDRSGRVFVYLEQLNRLYIEQLQDQTPPPVLLLRSGTCITLETGGTGKRRRTTVSVVDGAGRPQIAKRSVPFTLDNAAGSRFDRTLYSKKTEHGVDAASAAAAAKAIDPWRPCWVDYLVDDLSETEAHGLFRLVAQSRVPEQTQSRYRAAIEEALAFALSRKGCALQPLESMRVCAYFIRHHRSGWARKIGVTSDVLERILVLWRAVGRQCVAGLRAGGEHDPALDEIQFKRWNNVASEAIAWRARKTRGLPTAWALICEWHATWIQAMPLLCTGRRRGFASGEDPYSSPFWRSKQPGRLRLHELTLSDKVIENMLKRLADAGMPDRAAELLGLATSEAGVPLSGTMFSVVIHGLCAGHRRVIPQLPSLAKLPLVNRQAPGLYRPQDGDSACGDRALATMVALLHGMVRWDLVPTRYALFNMTKICCAARSRRHLRDVLETCAARWGLTPSKYCWYQIDRQGMCDDAPEWVGAALAARWGLTPSKYCWYQIDRQGMCDDAPEWVGAALAARGSDGDGVEQRSVHKAGRRKKVSPTPWASLALGPASWRSILFLQRCSCIWSICPC</sequence>
<dbReference type="Proteomes" id="UP001140087">
    <property type="component" value="Unassembled WGS sequence"/>
</dbReference>
<dbReference type="EMBL" id="JANBUN010000251">
    <property type="protein sequence ID" value="KAJ2805371.1"/>
    <property type="molecule type" value="Genomic_DNA"/>
</dbReference>
<protein>
    <submittedName>
        <fullName evidence="1">Uncharacterized protein</fullName>
    </submittedName>
</protein>
<gene>
    <name evidence="1" type="ORF">H4R21_001284</name>
</gene>
<proteinExistence type="predicted"/>
<evidence type="ECO:0000313" key="1">
    <source>
        <dbReference type="EMBL" id="KAJ2805371.1"/>
    </source>
</evidence>
<comment type="caution">
    <text evidence="1">The sequence shown here is derived from an EMBL/GenBank/DDBJ whole genome shotgun (WGS) entry which is preliminary data.</text>
</comment>
<accession>A0ACC1LCI4</accession>
<reference evidence="1" key="1">
    <citation type="submission" date="2022-07" db="EMBL/GenBank/DDBJ databases">
        <title>Phylogenomic reconstructions and comparative analyses of Kickxellomycotina fungi.</title>
        <authorList>
            <person name="Reynolds N.K."/>
            <person name="Stajich J.E."/>
            <person name="Barry K."/>
            <person name="Grigoriev I.V."/>
            <person name="Crous P."/>
            <person name="Smith M.E."/>
        </authorList>
    </citation>
    <scope>NUCLEOTIDE SEQUENCE</scope>
    <source>
        <strain evidence="1">BCRC 34780</strain>
    </source>
</reference>
<name>A0ACC1LCI4_9FUNG</name>
<organism evidence="1 2">
    <name type="scientific">Coemansia helicoidea</name>
    <dbReference type="NCBI Taxonomy" id="1286919"/>
    <lineage>
        <taxon>Eukaryota</taxon>
        <taxon>Fungi</taxon>
        <taxon>Fungi incertae sedis</taxon>
        <taxon>Zoopagomycota</taxon>
        <taxon>Kickxellomycotina</taxon>
        <taxon>Kickxellomycetes</taxon>
        <taxon>Kickxellales</taxon>
        <taxon>Kickxellaceae</taxon>
        <taxon>Coemansia</taxon>
    </lineage>
</organism>
<evidence type="ECO:0000313" key="2">
    <source>
        <dbReference type="Proteomes" id="UP001140087"/>
    </source>
</evidence>
<keyword evidence="2" id="KW-1185">Reference proteome</keyword>